<proteinExistence type="predicted"/>
<evidence type="ECO:0000313" key="2">
    <source>
        <dbReference type="EMBL" id="KAL3383342.1"/>
    </source>
</evidence>
<feature type="compositionally biased region" description="Basic and acidic residues" evidence="1">
    <location>
        <begin position="120"/>
        <end position="131"/>
    </location>
</feature>
<dbReference type="Proteomes" id="UP001627154">
    <property type="component" value="Unassembled WGS sequence"/>
</dbReference>
<protein>
    <submittedName>
        <fullName evidence="2">Uncharacterized protein</fullName>
    </submittedName>
</protein>
<keyword evidence="3" id="KW-1185">Reference proteome</keyword>
<comment type="caution">
    <text evidence="2">The sequence shown here is derived from an EMBL/GenBank/DDBJ whole genome shotgun (WGS) entry which is preliminary data.</text>
</comment>
<organism evidence="2 3">
    <name type="scientific">Trichogramma kaykai</name>
    <dbReference type="NCBI Taxonomy" id="54128"/>
    <lineage>
        <taxon>Eukaryota</taxon>
        <taxon>Metazoa</taxon>
        <taxon>Ecdysozoa</taxon>
        <taxon>Arthropoda</taxon>
        <taxon>Hexapoda</taxon>
        <taxon>Insecta</taxon>
        <taxon>Pterygota</taxon>
        <taxon>Neoptera</taxon>
        <taxon>Endopterygota</taxon>
        <taxon>Hymenoptera</taxon>
        <taxon>Apocrita</taxon>
        <taxon>Proctotrupomorpha</taxon>
        <taxon>Chalcidoidea</taxon>
        <taxon>Trichogrammatidae</taxon>
        <taxon>Trichogramma</taxon>
    </lineage>
</organism>
<evidence type="ECO:0000313" key="3">
    <source>
        <dbReference type="Proteomes" id="UP001627154"/>
    </source>
</evidence>
<dbReference type="EMBL" id="JBJJXI010000199">
    <property type="protein sequence ID" value="KAL3383342.1"/>
    <property type="molecule type" value="Genomic_DNA"/>
</dbReference>
<dbReference type="AlphaFoldDB" id="A0ABD2VRZ5"/>
<feature type="region of interest" description="Disordered" evidence="1">
    <location>
        <begin position="113"/>
        <end position="156"/>
    </location>
</feature>
<accession>A0ABD2VRZ5</accession>
<sequence length="290" mass="33253">MKLLVFWVQSKTITVLDEKEVKRAEKKARWGKSWFDIEVIEESNDEDWLNSLHVDTNGDIIHANAVATTPKHLIAAKKISKRNNNQDLKAKRKILEDNESAAFSNHTIFTESENETGVKVAEEREQQEKNDVASGTDIIQRQDGNENDQPPNKKKKRLITGDDVMVNFCFQNFLFEGFIYDDKKNFAFLISELSFEEQILVIVTKACNDIKLLIEKKGAIIRNPGLVFLAPGISIDENKLNDIKRLSRNKPNKMIRDLLLALIGESRLSRMTANTVLTAELHAVERMFYY</sequence>
<evidence type="ECO:0000256" key="1">
    <source>
        <dbReference type="SAM" id="MobiDB-lite"/>
    </source>
</evidence>
<name>A0ABD2VRZ5_9HYME</name>
<reference evidence="2 3" key="1">
    <citation type="journal article" date="2024" name="bioRxiv">
        <title>A reference genome for Trichogramma kaykai: A tiny desert-dwelling parasitoid wasp with competing sex-ratio distorters.</title>
        <authorList>
            <person name="Culotta J."/>
            <person name="Lindsey A.R."/>
        </authorList>
    </citation>
    <scope>NUCLEOTIDE SEQUENCE [LARGE SCALE GENOMIC DNA]</scope>
    <source>
        <strain evidence="2 3">KSX58</strain>
    </source>
</reference>
<gene>
    <name evidence="2" type="ORF">TKK_020711</name>
</gene>